<name>A0A6C2TW51_PONDE</name>
<organism evidence="2 3">
    <name type="scientific">Pontiella desulfatans</name>
    <dbReference type="NCBI Taxonomy" id="2750659"/>
    <lineage>
        <taxon>Bacteria</taxon>
        <taxon>Pseudomonadati</taxon>
        <taxon>Kiritimatiellota</taxon>
        <taxon>Kiritimatiellia</taxon>
        <taxon>Kiritimatiellales</taxon>
        <taxon>Pontiellaceae</taxon>
        <taxon>Pontiella</taxon>
    </lineage>
</organism>
<accession>A0A6C2TW51</accession>
<feature type="transmembrane region" description="Helical" evidence="1">
    <location>
        <begin position="20"/>
        <end position="42"/>
    </location>
</feature>
<keyword evidence="1" id="KW-0812">Transmembrane</keyword>
<protein>
    <submittedName>
        <fullName evidence="2">Uncharacterized protein</fullName>
    </submittedName>
</protein>
<sequence>MVTTEHSTEAQILTIATVDMLIRLIPLILGTVGAILALRYLLKIHKEKISQPAT</sequence>
<reference evidence="2 3" key="1">
    <citation type="submission" date="2019-04" db="EMBL/GenBank/DDBJ databases">
        <authorList>
            <person name="Van Vliet M D."/>
        </authorList>
    </citation>
    <scope>NUCLEOTIDE SEQUENCE [LARGE SCALE GENOMIC DNA]</scope>
    <source>
        <strain evidence="2 3">F1</strain>
    </source>
</reference>
<dbReference type="Proteomes" id="UP000366872">
    <property type="component" value="Unassembled WGS sequence"/>
</dbReference>
<keyword evidence="1" id="KW-1133">Transmembrane helix</keyword>
<evidence type="ECO:0000313" key="2">
    <source>
        <dbReference type="EMBL" id="VGO11839.1"/>
    </source>
</evidence>
<evidence type="ECO:0000256" key="1">
    <source>
        <dbReference type="SAM" id="Phobius"/>
    </source>
</evidence>
<dbReference type="EMBL" id="CAAHFG010000001">
    <property type="protein sequence ID" value="VGO11839.1"/>
    <property type="molecule type" value="Genomic_DNA"/>
</dbReference>
<gene>
    <name evidence="2" type="ORF">PDESU_00386</name>
</gene>
<proteinExistence type="predicted"/>
<keyword evidence="3" id="KW-1185">Reference proteome</keyword>
<evidence type="ECO:0000313" key="3">
    <source>
        <dbReference type="Proteomes" id="UP000366872"/>
    </source>
</evidence>
<keyword evidence="1" id="KW-0472">Membrane</keyword>
<dbReference type="AlphaFoldDB" id="A0A6C2TW51"/>